<evidence type="ECO:0000313" key="3">
    <source>
        <dbReference type="Proteomes" id="UP000001542"/>
    </source>
</evidence>
<dbReference type="EMBL" id="DS113180">
    <property type="protein sequence ID" value="EAY23080.1"/>
    <property type="molecule type" value="Genomic_DNA"/>
</dbReference>
<dbReference type="VEuPathDB" id="TrichDB:TVAGG3_0529780"/>
<dbReference type="KEGG" id="tva:75659597"/>
<feature type="region of interest" description="Disordered" evidence="1">
    <location>
        <begin position="1"/>
        <end position="52"/>
    </location>
</feature>
<proteinExistence type="predicted"/>
<dbReference type="VEuPathDB" id="TrichDB:TVAG_183160"/>
<organism evidence="2 3">
    <name type="scientific">Trichomonas vaginalis (strain ATCC PRA-98 / G3)</name>
    <dbReference type="NCBI Taxonomy" id="412133"/>
    <lineage>
        <taxon>Eukaryota</taxon>
        <taxon>Metamonada</taxon>
        <taxon>Parabasalia</taxon>
        <taxon>Trichomonadida</taxon>
        <taxon>Trichomonadidae</taxon>
        <taxon>Trichomonas</taxon>
    </lineage>
</organism>
<dbReference type="RefSeq" id="XP_001584066.1">
    <property type="nucleotide sequence ID" value="XM_001584016.1"/>
</dbReference>
<keyword evidence="3" id="KW-1185">Reference proteome</keyword>
<protein>
    <submittedName>
        <fullName evidence="2">Uncharacterized protein</fullName>
    </submittedName>
</protein>
<feature type="compositionally biased region" description="Basic and acidic residues" evidence="1">
    <location>
        <begin position="20"/>
        <end position="33"/>
    </location>
</feature>
<name>A2D954_TRIV3</name>
<dbReference type="InParanoid" id="A2D954"/>
<reference evidence="2" key="1">
    <citation type="submission" date="2006-10" db="EMBL/GenBank/DDBJ databases">
        <authorList>
            <person name="Amadeo P."/>
            <person name="Zhao Q."/>
            <person name="Wortman J."/>
            <person name="Fraser-Liggett C."/>
            <person name="Carlton J."/>
        </authorList>
    </citation>
    <scope>NUCLEOTIDE SEQUENCE</scope>
    <source>
        <strain evidence="2">G3</strain>
    </source>
</reference>
<reference evidence="2" key="2">
    <citation type="journal article" date="2007" name="Science">
        <title>Draft genome sequence of the sexually transmitted pathogen Trichomonas vaginalis.</title>
        <authorList>
            <person name="Carlton J.M."/>
            <person name="Hirt R.P."/>
            <person name="Silva J.C."/>
            <person name="Delcher A.L."/>
            <person name="Schatz M."/>
            <person name="Zhao Q."/>
            <person name="Wortman J.R."/>
            <person name="Bidwell S.L."/>
            <person name="Alsmark U.C.M."/>
            <person name="Besteiro S."/>
            <person name="Sicheritz-Ponten T."/>
            <person name="Noel C.J."/>
            <person name="Dacks J.B."/>
            <person name="Foster P.G."/>
            <person name="Simillion C."/>
            <person name="Van de Peer Y."/>
            <person name="Miranda-Saavedra D."/>
            <person name="Barton G.J."/>
            <person name="Westrop G.D."/>
            <person name="Mueller S."/>
            <person name="Dessi D."/>
            <person name="Fiori P.L."/>
            <person name="Ren Q."/>
            <person name="Paulsen I."/>
            <person name="Zhang H."/>
            <person name="Bastida-Corcuera F.D."/>
            <person name="Simoes-Barbosa A."/>
            <person name="Brown M.T."/>
            <person name="Hayes R.D."/>
            <person name="Mukherjee M."/>
            <person name="Okumura C.Y."/>
            <person name="Schneider R."/>
            <person name="Smith A.J."/>
            <person name="Vanacova S."/>
            <person name="Villalvazo M."/>
            <person name="Haas B.J."/>
            <person name="Pertea M."/>
            <person name="Feldblyum T.V."/>
            <person name="Utterback T.R."/>
            <person name="Shu C.L."/>
            <person name="Osoegawa K."/>
            <person name="de Jong P.J."/>
            <person name="Hrdy I."/>
            <person name="Horvathova L."/>
            <person name="Zubacova Z."/>
            <person name="Dolezal P."/>
            <person name="Malik S.B."/>
            <person name="Logsdon J.M. Jr."/>
            <person name="Henze K."/>
            <person name="Gupta A."/>
            <person name="Wang C.C."/>
            <person name="Dunne R.L."/>
            <person name="Upcroft J.A."/>
            <person name="Upcroft P."/>
            <person name="White O."/>
            <person name="Salzberg S.L."/>
            <person name="Tang P."/>
            <person name="Chiu C.-H."/>
            <person name="Lee Y.-S."/>
            <person name="Embley T.M."/>
            <person name="Coombs G.H."/>
            <person name="Mottram J.C."/>
            <person name="Tachezy J."/>
            <person name="Fraser-Liggett C.M."/>
            <person name="Johnson P.J."/>
        </authorList>
    </citation>
    <scope>NUCLEOTIDE SEQUENCE [LARGE SCALE GENOMIC DNA]</scope>
    <source>
        <strain evidence="2">G3</strain>
    </source>
</reference>
<evidence type="ECO:0000256" key="1">
    <source>
        <dbReference type="SAM" id="MobiDB-lite"/>
    </source>
</evidence>
<dbReference type="AlphaFoldDB" id="A2D954"/>
<sequence>MENEKKPKFKASSNYKRAKPQKDMDKMRPKDSARPIPTSLSSTKPVLGNLYRPPPLQKKQYVMEYKDLQIFEQQIKESEKLVNQFSMLVKTIKLPGYYIAGLNLNDDQNEMIIDLIKEEIRNMNKNLDDGH</sequence>
<gene>
    <name evidence="2" type="ORF">TVAG_183160</name>
</gene>
<accession>A2D954</accession>
<evidence type="ECO:0000313" key="2">
    <source>
        <dbReference type="EMBL" id="EAY23080.1"/>
    </source>
</evidence>
<dbReference type="Proteomes" id="UP000001542">
    <property type="component" value="Unassembled WGS sequence"/>
</dbReference>